<organism evidence="12 13">
    <name type="scientific">Natrialba swarupiae</name>
    <dbReference type="NCBI Taxonomy" id="2448032"/>
    <lineage>
        <taxon>Archaea</taxon>
        <taxon>Methanobacteriati</taxon>
        <taxon>Methanobacteriota</taxon>
        <taxon>Stenosarchaea group</taxon>
        <taxon>Halobacteria</taxon>
        <taxon>Halobacteriales</taxon>
        <taxon>Natrialbaceae</taxon>
        <taxon>Natrialba</taxon>
    </lineage>
</organism>
<evidence type="ECO:0000256" key="4">
    <source>
        <dbReference type="ARBA" id="ARBA00022679"/>
    </source>
</evidence>
<name>A0A5D5AI63_9EURY</name>
<dbReference type="SMART" id="SM00388">
    <property type="entry name" value="HisKA"/>
    <property type="match status" value="1"/>
</dbReference>
<evidence type="ECO:0000256" key="1">
    <source>
        <dbReference type="ARBA" id="ARBA00000085"/>
    </source>
</evidence>
<dbReference type="CDD" id="cd00156">
    <property type="entry name" value="REC"/>
    <property type="match status" value="1"/>
</dbReference>
<dbReference type="InterPro" id="IPR036890">
    <property type="entry name" value="HATPase_C_sf"/>
</dbReference>
<evidence type="ECO:0000313" key="13">
    <source>
        <dbReference type="Proteomes" id="UP000324104"/>
    </source>
</evidence>
<dbReference type="Gene3D" id="3.30.565.10">
    <property type="entry name" value="Histidine kinase-like ATPase, C-terminal domain"/>
    <property type="match status" value="1"/>
</dbReference>
<dbReference type="SUPFAM" id="SSF55874">
    <property type="entry name" value="ATPase domain of HSP90 chaperone/DNA topoisomerase II/histidine kinase"/>
    <property type="match status" value="1"/>
</dbReference>
<dbReference type="InterPro" id="IPR003661">
    <property type="entry name" value="HisK_dim/P_dom"/>
</dbReference>
<evidence type="ECO:0000259" key="8">
    <source>
        <dbReference type="PROSITE" id="PS50109"/>
    </source>
</evidence>
<keyword evidence="3 7" id="KW-0597">Phosphoprotein</keyword>
<dbReference type="RefSeq" id="WP_149082660.1">
    <property type="nucleotide sequence ID" value="NZ_VTAW01000029.1"/>
</dbReference>
<evidence type="ECO:0000259" key="11">
    <source>
        <dbReference type="PROSITE" id="PS50113"/>
    </source>
</evidence>
<reference evidence="12 13" key="1">
    <citation type="submission" date="2019-08" db="EMBL/GenBank/DDBJ databases">
        <title>Archaea genome.</title>
        <authorList>
            <person name="Kajale S."/>
            <person name="Shouche Y."/>
            <person name="Deshpande N."/>
            <person name="Sharma A."/>
        </authorList>
    </citation>
    <scope>NUCLEOTIDE SEQUENCE [LARGE SCALE GENOMIC DNA]</scope>
    <source>
        <strain evidence="12 13">ESP3B_9</strain>
    </source>
</reference>
<dbReference type="InterPro" id="IPR050736">
    <property type="entry name" value="Sensor_HK_Regulatory"/>
</dbReference>
<dbReference type="SUPFAM" id="SSF52172">
    <property type="entry name" value="CheY-like"/>
    <property type="match status" value="1"/>
</dbReference>
<dbReference type="NCBIfam" id="TIGR00229">
    <property type="entry name" value="sensory_box"/>
    <property type="match status" value="1"/>
</dbReference>
<proteinExistence type="predicted"/>
<keyword evidence="5" id="KW-0418">Kinase</keyword>
<dbReference type="PROSITE" id="PS50112">
    <property type="entry name" value="PAS"/>
    <property type="match status" value="1"/>
</dbReference>
<dbReference type="InterPro" id="IPR011006">
    <property type="entry name" value="CheY-like_superfamily"/>
</dbReference>
<dbReference type="CDD" id="cd00130">
    <property type="entry name" value="PAS"/>
    <property type="match status" value="1"/>
</dbReference>
<dbReference type="AlphaFoldDB" id="A0A5D5AI63"/>
<dbReference type="InterPro" id="IPR004358">
    <property type="entry name" value="Sig_transdc_His_kin-like_C"/>
</dbReference>
<dbReference type="Proteomes" id="UP000324104">
    <property type="component" value="Unassembled WGS sequence"/>
</dbReference>
<dbReference type="GO" id="GO:0000155">
    <property type="term" value="F:phosphorelay sensor kinase activity"/>
    <property type="evidence" value="ECO:0007669"/>
    <property type="project" value="InterPro"/>
</dbReference>
<dbReference type="Gene3D" id="1.10.287.130">
    <property type="match status" value="1"/>
</dbReference>
<evidence type="ECO:0000259" key="10">
    <source>
        <dbReference type="PROSITE" id="PS50112"/>
    </source>
</evidence>
<feature type="modified residue" description="4-aspartylphosphate" evidence="7">
    <location>
        <position position="56"/>
    </location>
</feature>
<comment type="caution">
    <text evidence="12">The sequence shown here is derived from an EMBL/GenBank/DDBJ whole genome shotgun (WGS) entry which is preliminary data.</text>
</comment>
<dbReference type="PANTHER" id="PTHR43711">
    <property type="entry name" value="TWO-COMPONENT HISTIDINE KINASE"/>
    <property type="match status" value="1"/>
</dbReference>
<sequence>MSESIQVVHIDDEPDLARLVATNLERENNRLSVQAATSVEQGLNQVGDRTECIVSDYQLGDGTGLDVLEAARMEYPNIPIILFTDTGNEEVASRAISAGVTDYMIKGTIAEQYELLATKIANTVEQRRVAHRADQVEQHLHELSEQADDVLFIFDGDWSDVLFINSAYETVFEQPVEMIKDTPSVFVQAVHPDDRERVSMSMERVSAGQSVQIDYRIATVGPDEKWVESHVKPVIVDGDVIRIVGYTRDISQRKAQVQELRRKNDQLDRFASIVAHDLRNPWNVANGFLEAARSRGDNQELEAVSDALTRMDQIITNLLELARIGETVDEVEPISLPDLTEACWNSIAEPEATLNNETDITIYANNIRLAQIFENLFRNAIEHAGTDVTITVDRLDDESGFFVEDDGPGVPPSKRQTALEWGVSTTDTGTGFGLAIVQEIVEAHEWSLQITTGAEGGAKFEITDVEFVE</sequence>
<evidence type="ECO:0000256" key="2">
    <source>
        <dbReference type="ARBA" id="ARBA00012438"/>
    </source>
</evidence>
<dbReference type="CDD" id="cd00082">
    <property type="entry name" value="HisKA"/>
    <property type="match status" value="1"/>
</dbReference>
<dbReference type="InterPro" id="IPR005467">
    <property type="entry name" value="His_kinase_dom"/>
</dbReference>
<dbReference type="PRINTS" id="PR00344">
    <property type="entry name" value="BCTRLSENSOR"/>
</dbReference>
<evidence type="ECO:0000313" key="12">
    <source>
        <dbReference type="EMBL" id="TYT60814.1"/>
    </source>
</evidence>
<keyword evidence="4" id="KW-0808">Transferase</keyword>
<dbReference type="SMART" id="SM00448">
    <property type="entry name" value="REC"/>
    <property type="match status" value="1"/>
</dbReference>
<feature type="domain" description="PAC" evidence="11">
    <location>
        <begin position="211"/>
        <end position="262"/>
    </location>
</feature>
<dbReference type="InterPro" id="IPR000700">
    <property type="entry name" value="PAS-assoc_C"/>
</dbReference>
<evidence type="ECO:0000259" key="9">
    <source>
        <dbReference type="PROSITE" id="PS50110"/>
    </source>
</evidence>
<dbReference type="Pfam" id="PF02518">
    <property type="entry name" value="HATPase_c"/>
    <property type="match status" value="1"/>
</dbReference>
<protein>
    <recommendedName>
        <fullName evidence="2">histidine kinase</fullName>
        <ecNumber evidence="2">2.7.13.3</ecNumber>
    </recommendedName>
</protein>
<dbReference type="InterPro" id="IPR013656">
    <property type="entry name" value="PAS_4"/>
</dbReference>
<evidence type="ECO:0000256" key="7">
    <source>
        <dbReference type="PROSITE-ProRule" id="PRU00169"/>
    </source>
</evidence>
<dbReference type="InterPro" id="IPR003594">
    <property type="entry name" value="HATPase_dom"/>
</dbReference>
<dbReference type="InterPro" id="IPR001789">
    <property type="entry name" value="Sig_transdc_resp-reg_receiver"/>
</dbReference>
<dbReference type="SMART" id="SM00387">
    <property type="entry name" value="HATPase_c"/>
    <property type="match status" value="1"/>
</dbReference>
<dbReference type="EMBL" id="VTAW01000029">
    <property type="protein sequence ID" value="TYT60814.1"/>
    <property type="molecule type" value="Genomic_DNA"/>
</dbReference>
<keyword evidence="13" id="KW-1185">Reference proteome</keyword>
<dbReference type="PROSITE" id="PS50113">
    <property type="entry name" value="PAC"/>
    <property type="match status" value="1"/>
</dbReference>
<comment type="catalytic activity">
    <reaction evidence="1">
        <text>ATP + protein L-histidine = ADP + protein N-phospho-L-histidine.</text>
        <dbReference type="EC" id="2.7.13.3"/>
    </reaction>
</comment>
<dbReference type="InterPro" id="IPR036097">
    <property type="entry name" value="HisK_dim/P_sf"/>
</dbReference>
<evidence type="ECO:0000256" key="3">
    <source>
        <dbReference type="ARBA" id="ARBA00022553"/>
    </source>
</evidence>
<evidence type="ECO:0000256" key="5">
    <source>
        <dbReference type="ARBA" id="ARBA00022777"/>
    </source>
</evidence>
<dbReference type="PROSITE" id="PS50110">
    <property type="entry name" value="RESPONSE_REGULATORY"/>
    <property type="match status" value="1"/>
</dbReference>
<dbReference type="PROSITE" id="PS50109">
    <property type="entry name" value="HIS_KIN"/>
    <property type="match status" value="1"/>
</dbReference>
<dbReference type="Gene3D" id="3.40.50.2300">
    <property type="match status" value="1"/>
</dbReference>
<gene>
    <name evidence="12" type="ORF">FYC77_16845</name>
</gene>
<feature type="domain" description="Response regulatory" evidence="9">
    <location>
        <begin position="6"/>
        <end position="121"/>
    </location>
</feature>
<evidence type="ECO:0000256" key="6">
    <source>
        <dbReference type="ARBA" id="ARBA00023012"/>
    </source>
</evidence>
<dbReference type="Pfam" id="PF00512">
    <property type="entry name" value="HisKA"/>
    <property type="match status" value="1"/>
</dbReference>
<dbReference type="Pfam" id="PF08448">
    <property type="entry name" value="PAS_4"/>
    <property type="match status" value="1"/>
</dbReference>
<dbReference type="InterPro" id="IPR035965">
    <property type="entry name" value="PAS-like_dom_sf"/>
</dbReference>
<dbReference type="EC" id="2.7.13.3" evidence="2"/>
<keyword evidence="6" id="KW-0902">Two-component regulatory system</keyword>
<dbReference type="PANTHER" id="PTHR43711:SF1">
    <property type="entry name" value="HISTIDINE KINASE 1"/>
    <property type="match status" value="1"/>
</dbReference>
<dbReference type="InterPro" id="IPR000014">
    <property type="entry name" value="PAS"/>
</dbReference>
<accession>A0A5D5AI63</accession>
<dbReference type="Pfam" id="PF00072">
    <property type="entry name" value="Response_reg"/>
    <property type="match status" value="1"/>
</dbReference>
<dbReference type="SUPFAM" id="SSF47384">
    <property type="entry name" value="Homodimeric domain of signal transducing histidine kinase"/>
    <property type="match status" value="1"/>
</dbReference>
<dbReference type="Gene3D" id="3.30.450.20">
    <property type="entry name" value="PAS domain"/>
    <property type="match status" value="1"/>
</dbReference>
<feature type="domain" description="PAS" evidence="10">
    <location>
        <begin position="136"/>
        <end position="209"/>
    </location>
</feature>
<feature type="domain" description="Histidine kinase" evidence="8">
    <location>
        <begin position="273"/>
        <end position="463"/>
    </location>
</feature>
<dbReference type="SUPFAM" id="SSF55785">
    <property type="entry name" value="PYP-like sensor domain (PAS domain)"/>
    <property type="match status" value="1"/>
</dbReference>